<evidence type="ECO:0000259" key="19">
    <source>
        <dbReference type="Pfam" id="PF00136"/>
    </source>
</evidence>
<dbReference type="PANTHER" id="PTHR45812">
    <property type="entry name" value="DNA POLYMERASE ZETA CATALYTIC SUBUNIT"/>
    <property type="match status" value="1"/>
</dbReference>
<dbReference type="SUPFAM" id="SSF56672">
    <property type="entry name" value="DNA/RNA polymerases"/>
    <property type="match status" value="1"/>
</dbReference>
<feature type="compositionally biased region" description="Basic and acidic residues" evidence="18">
    <location>
        <begin position="1208"/>
        <end position="1217"/>
    </location>
</feature>
<evidence type="ECO:0000256" key="2">
    <source>
        <dbReference type="ARBA" id="ARBA00005755"/>
    </source>
</evidence>
<reference evidence="24" key="1">
    <citation type="submission" date="2020-04" db="EMBL/GenBank/DDBJ databases">
        <authorList>
            <person name="Neveu A P."/>
        </authorList>
    </citation>
    <scope>NUCLEOTIDE SEQUENCE</scope>
    <source>
        <tissue evidence="24">Whole embryo</tissue>
    </source>
</reference>
<dbReference type="InterPro" id="IPR056435">
    <property type="entry name" value="DPOD/Z_N"/>
</dbReference>
<keyword evidence="5" id="KW-0808">Transferase</keyword>
<feature type="compositionally biased region" description="Polar residues" evidence="18">
    <location>
        <begin position="2658"/>
        <end position="2670"/>
    </location>
</feature>
<dbReference type="GO" id="GO:0042276">
    <property type="term" value="P:error-prone translesion synthesis"/>
    <property type="evidence" value="ECO:0007669"/>
    <property type="project" value="TreeGrafter"/>
</dbReference>
<feature type="domain" description="DNA polymerase zeta catalytic subunit N-terminal" evidence="23">
    <location>
        <begin position="5"/>
        <end position="58"/>
    </location>
</feature>
<accession>A0A6F9DQY9</accession>
<proteinExistence type="evidence at transcript level"/>
<dbReference type="GO" id="GO:0016035">
    <property type="term" value="C:zeta DNA polymerase complex"/>
    <property type="evidence" value="ECO:0007669"/>
    <property type="project" value="InterPro"/>
</dbReference>
<evidence type="ECO:0000256" key="1">
    <source>
        <dbReference type="ARBA" id="ARBA00001966"/>
    </source>
</evidence>
<dbReference type="Pfam" id="PF24065">
    <property type="entry name" value="REV3_N"/>
    <property type="match status" value="1"/>
</dbReference>
<evidence type="ECO:0000256" key="17">
    <source>
        <dbReference type="ARBA" id="ARBA00075683"/>
    </source>
</evidence>
<evidence type="ECO:0000256" key="6">
    <source>
        <dbReference type="ARBA" id="ARBA00022695"/>
    </source>
</evidence>
<keyword evidence="12" id="KW-0411">Iron-sulfur</keyword>
<feature type="compositionally biased region" description="Polar residues" evidence="18">
    <location>
        <begin position="2627"/>
        <end position="2651"/>
    </location>
</feature>
<feature type="region of interest" description="Disordered" evidence="18">
    <location>
        <begin position="361"/>
        <end position="384"/>
    </location>
</feature>
<evidence type="ECO:0000256" key="10">
    <source>
        <dbReference type="ARBA" id="ARBA00022932"/>
    </source>
</evidence>
<evidence type="ECO:0000256" key="15">
    <source>
        <dbReference type="ARBA" id="ARBA00059263"/>
    </source>
</evidence>
<keyword evidence="13" id="KW-0234">DNA repair</keyword>
<feature type="compositionally biased region" description="Basic and acidic residues" evidence="18">
    <location>
        <begin position="650"/>
        <end position="660"/>
    </location>
</feature>
<evidence type="ECO:0000256" key="18">
    <source>
        <dbReference type="SAM" id="MobiDB-lite"/>
    </source>
</evidence>
<feature type="domain" description="DNA polymerase delta/zeta catalytic subunit N-terminal" evidence="22">
    <location>
        <begin position="59"/>
        <end position="142"/>
    </location>
</feature>
<dbReference type="InterPro" id="IPR030559">
    <property type="entry name" value="PolZ_Rev3"/>
</dbReference>
<feature type="compositionally biased region" description="Basic residues" evidence="18">
    <location>
        <begin position="1991"/>
        <end position="2002"/>
    </location>
</feature>
<dbReference type="GO" id="GO:0031981">
    <property type="term" value="C:nuclear lumen"/>
    <property type="evidence" value="ECO:0007669"/>
    <property type="project" value="UniProtKB-ARBA"/>
</dbReference>
<comment type="cofactor">
    <cofactor evidence="1">
        <name>[4Fe-4S] cluster</name>
        <dbReference type="ChEBI" id="CHEBI:49883"/>
    </cofactor>
</comment>
<dbReference type="InterPro" id="IPR056447">
    <property type="entry name" value="REV3_N"/>
</dbReference>
<dbReference type="EMBL" id="LR789667">
    <property type="protein sequence ID" value="CAB3265529.1"/>
    <property type="molecule type" value="mRNA"/>
</dbReference>
<dbReference type="InterPro" id="IPR006133">
    <property type="entry name" value="DNA-dir_DNA_pol_B_exonuc"/>
</dbReference>
<dbReference type="Pfam" id="PF00136">
    <property type="entry name" value="DNA_pol_B"/>
    <property type="match status" value="1"/>
</dbReference>
<evidence type="ECO:0000256" key="7">
    <source>
        <dbReference type="ARBA" id="ARBA00022723"/>
    </source>
</evidence>
<keyword evidence="8" id="KW-0227">DNA damage</keyword>
<evidence type="ECO:0000256" key="4">
    <source>
        <dbReference type="ARBA" id="ARBA00021589"/>
    </source>
</evidence>
<feature type="region of interest" description="Disordered" evidence="18">
    <location>
        <begin position="1179"/>
        <end position="1221"/>
    </location>
</feature>
<feature type="region of interest" description="Disordered" evidence="18">
    <location>
        <begin position="413"/>
        <end position="448"/>
    </location>
</feature>
<feature type="region of interest" description="Disordered" evidence="18">
    <location>
        <begin position="1785"/>
        <end position="1832"/>
    </location>
</feature>
<keyword evidence="11" id="KW-0408">Iron</keyword>
<feature type="compositionally biased region" description="Polar residues" evidence="18">
    <location>
        <begin position="1787"/>
        <end position="1819"/>
    </location>
</feature>
<dbReference type="Pfam" id="PF03104">
    <property type="entry name" value="DNA_pol_B_exo1"/>
    <property type="match status" value="1"/>
</dbReference>
<dbReference type="FunFam" id="1.10.132.60:FF:000005">
    <property type="entry name" value="Putative DNA polymerase zeta catalytic subunit"/>
    <property type="match status" value="1"/>
</dbReference>
<dbReference type="FunFam" id="3.30.420.10:FF:000024">
    <property type="entry name" value="DNA polymerase zeta catalytic subunit"/>
    <property type="match status" value="1"/>
</dbReference>
<evidence type="ECO:0000259" key="20">
    <source>
        <dbReference type="Pfam" id="PF03104"/>
    </source>
</evidence>
<dbReference type="Pfam" id="PF24055">
    <property type="entry name" value="POL3_N"/>
    <property type="match status" value="1"/>
</dbReference>
<dbReference type="InterPro" id="IPR017964">
    <property type="entry name" value="DNA-dir_DNA_pol_B_CS"/>
</dbReference>
<dbReference type="InterPro" id="IPR023211">
    <property type="entry name" value="DNA_pol_palm_dom_sf"/>
</dbReference>
<dbReference type="InterPro" id="IPR025687">
    <property type="entry name" value="Znf-C4pol"/>
</dbReference>
<keyword evidence="10" id="KW-0239">DNA-directed DNA polymerase</keyword>
<dbReference type="CDD" id="cd05534">
    <property type="entry name" value="POLBc_zeta"/>
    <property type="match status" value="1"/>
</dbReference>
<organism evidence="24">
    <name type="scientific">Phallusia mammillata</name>
    <dbReference type="NCBI Taxonomy" id="59560"/>
    <lineage>
        <taxon>Eukaryota</taxon>
        <taxon>Metazoa</taxon>
        <taxon>Chordata</taxon>
        <taxon>Tunicata</taxon>
        <taxon>Ascidiacea</taxon>
        <taxon>Phlebobranchia</taxon>
        <taxon>Ascidiidae</taxon>
        <taxon>Phallusia</taxon>
    </lineage>
</organism>
<dbReference type="Pfam" id="PF14260">
    <property type="entry name" value="zf-C4pol"/>
    <property type="match status" value="1"/>
</dbReference>
<feature type="compositionally biased region" description="Polar residues" evidence="18">
    <location>
        <begin position="213"/>
        <end position="230"/>
    </location>
</feature>
<feature type="domain" description="DNA-directed DNA polymerase family B multifunctional" evidence="19">
    <location>
        <begin position="3082"/>
        <end position="3533"/>
    </location>
</feature>
<dbReference type="InterPro" id="IPR006134">
    <property type="entry name" value="DNA-dir_DNA_pol_B_multi_dom"/>
</dbReference>
<dbReference type="InterPro" id="IPR012337">
    <property type="entry name" value="RNaseH-like_sf"/>
</dbReference>
<evidence type="ECO:0000256" key="5">
    <source>
        <dbReference type="ARBA" id="ARBA00022679"/>
    </source>
</evidence>
<evidence type="ECO:0000256" key="3">
    <source>
        <dbReference type="ARBA" id="ARBA00012417"/>
    </source>
</evidence>
<feature type="region of interest" description="Disordered" evidence="18">
    <location>
        <begin position="873"/>
        <end position="901"/>
    </location>
</feature>
<feature type="domain" description="C4-type zinc-finger of DNA polymerase delta" evidence="21">
    <location>
        <begin position="3587"/>
        <end position="3658"/>
    </location>
</feature>
<dbReference type="GO" id="GO:0051536">
    <property type="term" value="F:iron-sulfur cluster binding"/>
    <property type="evidence" value="ECO:0007669"/>
    <property type="project" value="UniProtKB-KW"/>
</dbReference>
<comment type="similarity">
    <text evidence="2">Belongs to the DNA polymerase type-B family.</text>
</comment>
<keyword evidence="7" id="KW-0479">Metal-binding</keyword>
<comment type="catalytic activity">
    <reaction evidence="14">
        <text>DNA(n) + a 2'-deoxyribonucleoside 5'-triphosphate = DNA(n+1) + diphosphate</text>
        <dbReference type="Rhea" id="RHEA:22508"/>
        <dbReference type="Rhea" id="RHEA-COMP:17339"/>
        <dbReference type="Rhea" id="RHEA-COMP:17340"/>
        <dbReference type="ChEBI" id="CHEBI:33019"/>
        <dbReference type="ChEBI" id="CHEBI:61560"/>
        <dbReference type="ChEBI" id="CHEBI:173112"/>
        <dbReference type="EC" id="2.7.7.7"/>
    </reaction>
</comment>
<dbReference type="GO" id="GO:0003677">
    <property type="term" value="F:DNA binding"/>
    <property type="evidence" value="ECO:0007669"/>
    <property type="project" value="InterPro"/>
</dbReference>
<evidence type="ECO:0000256" key="9">
    <source>
        <dbReference type="ARBA" id="ARBA00022833"/>
    </source>
</evidence>
<keyword evidence="9" id="KW-0862">Zinc</keyword>
<comment type="function">
    <text evidence="15">Catalytic subunit of the DNA polymerase zeta complex, an error-prone polymerase specialized in translesion DNA synthesis (TLS). Lacks an intrinsic 3'-5' exonuclease activity and thus has no proofreading function.</text>
</comment>
<evidence type="ECO:0000256" key="8">
    <source>
        <dbReference type="ARBA" id="ARBA00022763"/>
    </source>
</evidence>
<evidence type="ECO:0000313" key="24">
    <source>
        <dbReference type="EMBL" id="CAB3265529.1"/>
    </source>
</evidence>
<dbReference type="GO" id="GO:0046872">
    <property type="term" value="F:metal ion binding"/>
    <property type="evidence" value="ECO:0007669"/>
    <property type="project" value="UniProtKB-KW"/>
</dbReference>
<evidence type="ECO:0000256" key="16">
    <source>
        <dbReference type="ARBA" id="ARBA00066163"/>
    </source>
</evidence>
<feature type="compositionally biased region" description="Basic residues" evidence="18">
    <location>
        <begin position="876"/>
        <end position="900"/>
    </location>
</feature>
<feature type="compositionally biased region" description="Polar residues" evidence="18">
    <location>
        <begin position="2013"/>
        <end position="2022"/>
    </location>
</feature>
<feature type="region of interest" description="Disordered" evidence="18">
    <location>
        <begin position="205"/>
        <end position="230"/>
    </location>
</feature>
<dbReference type="Gene3D" id="3.30.420.10">
    <property type="entry name" value="Ribonuclease H-like superfamily/Ribonuclease H"/>
    <property type="match status" value="1"/>
</dbReference>
<dbReference type="Gene3D" id="3.90.1600.10">
    <property type="entry name" value="Palm domain of DNA polymerase"/>
    <property type="match status" value="1"/>
</dbReference>
<dbReference type="InterPro" id="IPR042087">
    <property type="entry name" value="DNA_pol_B_thumb"/>
</dbReference>
<evidence type="ECO:0000256" key="12">
    <source>
        <dbReference type="ARBA" id="ARBA00023014"/>
    </source>
</evidence>
<feature type="region of interest" description="Disordered" evidence="18">
    <location>
        <begin position="2627"/>
        <end position="2683"/>
    </location>
</feature>
<dbReference type="InterPro" id="IPR006172">
    <property type="entry name" value="DNA-dir_DNA_pol_B"/>
</dbReference>
<evidence type="ECO:0000256" key="11">
    <source>
        <dbReference type="ARBA" id="ARBA00023004"/>
    </source>
</evidence>
<name>A0A6F9DQY9_9ASCI</name>
<dbReference type="GO" id="GO:0000724">
    <property type="term" value="P:double-strand break repair via homologous recombination"/>
    <property type="evidence" value="ECO:0007669"/>
    <property type="project" value="TreeGrafter"/>
</dbReference>
<evidence type="ECO:0000256" key="14">
    <source>
        <dbReference type="ARBA" id="ARBA00049244"/>
    </source>
</evidence>
<protein>
    <recommendedName>
        <fullName evidence="4">DNA polymerase zeta catalytic subunit</fullName>
        <ecNumber evidence="3">2.7.7.7</ecNumber>
    </recommendedName>
    <alternativeName>
        <fullName evidence="17">Protein reversionless 3-like</fullName>
    </alternativeName>
</protein>
<dbReference type="GO" id="GO:0003887">
    <property type="term" value="F:DNA-directed DNA polymerase activity"/>
    <property type="evidence" value="ECO:0007669"/>
    <property type="project" value="UniProtKB-KW"/>
</dbReference>
<dbReference type="InterPro" id="IPR036397">
    <property type="entry name" value="RNaseH_sf"/>
</dbReference>
<dbReference type="PROSITE" id="PS00116">
    <property type="entry name" value="DNA_POLYMERASE_B"/>
    <property type="match status" value="1"/>
</dbReference>
<gene>
    <name evidence="24" type="primary">Rev3l</name>
</gene>
<dbReference type="Gene3D" id="1.10.287.690">
    <property type="entry name" value="Helix hairpin bin"/>
    <property type="match status" value="1"/>
</dbReference>
<feature type="compositionally biased region" description="Polar residues" evidence="18">
    <location>
        <begin position="621"/>
        <end position="638"/>
    </location>
</feature>
<feature type="region of interest" description="Disordered" evidence="18">
    <location>
        <begin position="1490"/>
        <end position="1511"/>
    </location>
</feature>
<dbReference type="GO" id="GO:0000166">
    <property type="term" value="F:nucleotide binding"/>
    <property type="evidence" value="ECO:0007669"/>
    <property type="project" value="InterPro"/>
</dbReference>
<dbReference type="Gene3D" id="1.10.132.60">
    <property type="entry name" value="DNA polymerase family B, C-terminal domain"/>
    <property type="match status" value="1"/>
</dbReference>
<dbReference type="FunFam" id="1.10.287.690:FF:000002">
    <property type="entry name" value="DNA polymerase zeta"/>
    <property type="match status" value="1"/>
</dbReference>
<feature type="domain" description="DNA-directed DNA polymerase family B exonuclease" evidence="20">
    <location>
        <begin position="2828"/>
        <end position="3006"/>
    </location>
</feature>
<comment type="subunit">
    <text evidence="16">Heterodimer with MAD2L2. This dimer forms the minimal DNA polymerase zeta complex (Pol-zeta2), with REV3L bearing DNA polymerase catalytic activity, although its activity is very low in this context. Component of the tetrameric Pol-zeta complex (Pol-zeta4), which consists of REV3L, MAD2L2, POLD2 and POLD3; Pol-zeta4 is the fully active form of DNA polymerase zeta.</text>
</comment>
<dbReference type="InterPro" id="IPR043502">
    <property type="entry name" value="DNA/RNA_pol_sf"/>
</dbReference>
<keyword evidence="6" id="KW-0548">Nucleotidyltransferase</keyword>
<feature type="region of interest" description="Disordered" evidence="18">
    <location>
        <begin position="621"/>
        <end position="662"/>
    </location>
</feature>
<dbReference type="SMART" id="SM00486">
    <property type="entry name" value="POLBc"/>
    <property type="match status" value="1"/>
</dbReference>
<feature type="region of interest" description="Disordered" evidence="18">
    <location>
        <begin position="1980"/>
        <end position="2024"/>
    </location>
</feature>
<feature type="compositionally biased region" description="Polar residues" evidence="18">
    <location>
        <begin position="1184"/>
        <end position="1199"/>
    </location>
</feature>
<evidence type="ECO:0000259" key="22">
    <source>
        <dbReference type="Pfam" id="PF24055"/>
    </source>
</evidence>
<evidence type="ECO:0000259" key="21">
    <source>
        <dbReference type="Pfam" id="PF14260"/>
    </source>
</evidence>
<dbReference type="EC" id="2.7.7.7" evidence="3"/>
<evidence type="ECO:0000259" key="23">
    <source>
        <dbReference type="Pfam" id="PF24065"/>
    </source>
</evidence>
<dbReference type="PRINTS" id="PR00106">
    <property type="entry name" value="DNAPOLB"/>
</dbReference>
<feature type="compositionally biased region" description="Polar residues" evidence="18">
    <location>
        <begin position="413"/>
        <end position="424"/>
    </location>
</feature>
<dbReference type="SUPFAM" id="SSF53098">
    <property type="entry name" value="Ribonuclease H-like"/>
    <property type="match status" value="1"/>
</dbReference>
<dbReference type="Gene3D" id="3.30.342.10">
    <property type="entry name" value="DNA Polymerase, chain B, domain 1"/>
    <property type="match status" value="1"/>
</dbReference>
<dbReference type="PANTHER" id="PTHR45812:SF1">
    <property type="entry name" value="DNA POLYMERASE ZETA CATALYTIC SUBUNIT"/>
    <property type="match status" value="1"/>
</dbReference>
<sequence>MEDAFSVRIVSVDSFASKPVKGLDVTYSDFKCSRVKKVPVLRVFGSTPAGQSVCMYVHGAFPYLMLPYYGPADDFQHSNTRQYLHQFAVSLDQALNTASGFVKSTQEHVYKIVLLRGRPFYGFHENDEIFMKVYFYTPSDVKRSSDLLQAGAIMNQSYQPHEAHVPFILQFFLDYNLYGMNLLHSKCSWFRKPLGKPKNLPDLPMKSGACVKSDSSQAQQSDETSKDTSVTGNLRLSQLHNFNWNKLRTRNLQDSEISLNQQSTTTMETESQAMLSQCQHVCQSFVSRTFNASHRGHCPFHTIWSQSTVPADAFLTSTDTERLSTCDLEVDILATDILNRNEIKDSLGKNPGIASIWEDEKARRRGRGENSQIEIPKSQIPRPEDNVFGKETVYLKELRQAIEIYCQEKEISPTQPFQSGSSTHTPRKPSTEFYDSISNSPFEGDTQKLVSDNDKTILDSEDFFTRPIVENEIVSQIVASQSKSNKSSQDVNSSLLDLLQDMDTVMGSLPSQHTDTIQEHSGMSNEDSDTEMWEHDDAERIKSVQKSLCDRDANESYVMTQAWEHGIEDLISKDEFPACSEDEMDIPQLDGTTDEILNANDDVKCGRKRLGTTRRFTSMMSNADETRSAVSTSTTSKTDATECNAPNHTTDTDTPSKSDQKVNGQELGLNKITQSNIAKAICKKLRRQNSAPTESSSTLNAMSTTKIDENSNMFSTFQNLMDDATLVKQQNQLDTSKLFALTDQAPKQLNIPEKVDTRSRNAVIDLSKTKVTPMKHHNQQECQVDLSGKTVNPCKQITNVAGASVTISSDPSAVVASWDKPSPVEQAENTRKKGALSSMLRPRRSRQISSYVNQSFFETEFENEWEDFVDPSAQLRTKKHKPNYTRSSSKKTNKARSRTNKQKEKVIIKWIITNRFKGVHNMNVKLWKIPLQKQVVLSEKLMEMYELYSPKKPIGCNGPMFGQKPSTFYVQPPKIPSPPVRKIPKGKRTKENVVSQFHPLEDTVLSNADLKTDSPKPVVVEHEPENVVQKSGTFDRNFFENAIVISEEMPIIPVVPLKPVEPVKPSEQFAKVELSVVDSAVQHQEQSVKKIEPVTIDNSHVAKDLPKRPVPVAKKPNSRTGKLKWLLAKNKQASKKYSSMLLAGKNAHKNKITSDMIRRAMKKSNNHKMRKLKARRNIKKSQVLPVTNRTVTPVNQLTPLSEPDTENLDLKEPKSEDPASIQTENGNIFTRISPFVASETVAMLKTIPEITAANAKEVGKIEDNVQSHEVTFPSAKSESVSEEVGKENLPFPVMVNPLAQKKPHPVVPKKYLPTRRVTRHSVAVRMKSLPTPEWMYTKGNDVSIDEDLHNVLDMFGRQSPIPDKQNTCDISPPRPWSPMLSPNNTIPVPDQTQPLSMQNITPELSIDAEAVLNDIEGMDDIIRGVKLSTSQEEDSNLLSHLDALLMSESFASECAVESDFLDGCLQQSDDLKATSKAAVSFMDILLDTQNEQPSAESVPSETNSNATNQSSIIENPLISKTSVHENLLGVNLYPTTMACSPSNTGTDTVTKKMDFSVVSTEGNTGNFELPFASHPNAGSSLGLNTRAIQNKQSLQEQLHKQMQAVYLQQQMLDNNNFRTESLIMPKKKIVHPSKDACQKSSEISMNVNPPKDVLDEVCQHVFSDSSLSTNVSEHLTTFDILGTQSSAVEINKTRSVTPKNTFLYPCQPLDSVTSLCGKAYDLALSQNSAPVLHVPVPPANPLQVVHTHVHHHHHIHSIKDATSATKPKARPTTEMHFDEKLAKTEHTPLSQWPVKSQPSDFTASQETSSNDVKTFNTDNKPLKVAPQSLDSSSKHPFSILMKPTCQNGDEKYWLQVQMQHGIPWYRKDKTIKGKKSSTIEKLASETSRSNKAKTPYVASKLNDIENGLKFSEDQFSFPTTGRLNKLKRKAPSNTPTICLNQTAKRPGGLDAAVDKFEMSQDMFGNSTDQVKKINMVSKTPEVPSEFVKPPQPKKKTLPKKKKSDGSKPTKKQPNSPSISKANKSIDGSRYCSRFTTVPLVTSQLCKMSQGQSDTKTILPAITDKEELILNYETGQWEVVAKNQLEVIHEIPVVLKPEEQTLGNFVSLAEMDEQDLNKKSDDSNPGSENPLKFCVNLENKDRKRSLDPSLHAVLEHEYVVENADSQTNSLKLKLTLKKKGGNLASGDISSVSVRGKGKPSSFEAIVKQDFSKSLKKSSKIAKKRKLSKVYILDTSVCDKFIEVPNQPRGANLLLPVICNPTKPEPFQTTAYHADDHLRLVKNFCAVRAANVSLPPISSQHPLTENNALNALAALDLDMAVVTVPISGNNKPASECNTAPQQSTSASCFKDVINSTTKTTVLAESMLKESGKYGLKVSTGDSTDTVFIATPAPPSKDVIAKSMMSLPCEDSVDPFYGDASDVQPTSTRLFATLPSYVKIPKLKSSMKEMPEFETHQTSGILHWRMVFAEKAFATNPDKFVSVVTKAQAIFQQNKITDVILRDPMDVISNIPKYPFLVQAISVDNCTTTVVKPACHPPTYGEVQEWLDARSTKTSKKKQEHKIQAKSPEQVLSKEKIVPPVYHGNVTPKFQASFSGYSAVLKPRKVSFDLCETKISEADSMLIEEYPSFDQNSSETIPPNQMVKQPSPSQNSDDSLLLRVSTGSESMLSFSSPENDETKSKGSSTSAIATLVGASNEEPEDIPLTPLLSGQFTTQHLSASPCSTVPKALSGQLQSTPLSGVPRRLKKQALEYTPIAHNTPSASNNMHITSKVDTDRPSPNLKHGTMPSLHTPNIGTSPYSSDIVGPTLNNSYGFRAAQLDLGEAKALHEQQHLTVVSMELHVHTRLDLKPDPELDSIRAIFYAIQVDNAAQLESGAFVVGSNKSTSESCHILTRAGVTNLPVTYVGDEMELFSAFASMIVSLDPDILIGYEVQMLSWGYLLDRAGHLGVDLCRGLSRVPGDETHNRHTAEADVYGADNASEIHIVGRIVLNLWRLMRTEVALCDYSFESITFHLLHERHPAFSHKTLTVWFDAPQYFGKAPPKMSNSRHRAIDYYMCRVLGNLKLISQQDLIGRTSELARVFGIQFYEVLTRGSQFRVESMMLRLAHGLNYVAVSPTNTQRAGMKAPECIPLVMEPQSRFYSEPVIVVDFQSLYPSVVIAHNYCFSTCLGRVQHLGKSGKFIFGCSSLNVPPRLLRNLLKNDAITIAPNGVAYVKKSVRNGVLPIMLDEILNTRIMVKNSMKQCDDSATKRLLDHRQLGLKYIANFTYGYTSASFSGRMPCVEIADSIVHKARETLERAIELVHRNHDRWEGRVVYGDTDSMFIALKPGTSKQRAFEVGREIINEVTYDNPQPMKLKLEKVYQPCILQTKKRYVGYAYESENQVEPIFDAKGIETVRRDGCPAVAKILEKSLRLLFESRDVSQVKSFVQKQWTKILDGRSALQDCTIAKEYRGAKYYRPGAIVPALVLARKRLAEDKRSEPRLGERVAYVIVHGVPGTPLFRLVRQPHELLNDATLRLHGTYYVTKMVLPALDRVMSLLGVDVSQWYRDLPRVHRLTSSTNAENPTLAQPGANVTSKKVTISQYFESRHCVSCKGLSLQAICRNCLSSDVKRQSTAVKLANESRRLERKYHRICLICQNCSDSPSSGDTKCQSLSCPIIYKLARAKNELQRANLLRDALATHDLF</sequence>
<evidence type="ECO:0000256" key="13">
    <source>
        <dbReference type="ARBA" id="ARBA00023204"/>
    </source>
</evidence>
<dbReference type="CDD" id="cd05778">
    <property type="entry name" value="DNA_polB_zeta_exo"/>
    <property type="match status" value="1"/>
</dbReference>